<dbReference type="GO" id="GO:0033306">
    <property type="term" value="P:phytol metabolic process"/>
    <property type="evidence" value="ECO:0007669"/>
    <property type="project" value="TreeGrafter"/>
</dbReference>
<dbReference type="EMBL" id="BSXT01001033">
    <property type="protein sequence ID" value="GMF37677.1"/>
    <property type="molecule type" value="Genomic_DNA"/>
</dbReference>
<evidence type="ECO:0000256" key="4">
    <source>
        <dbReference type="ARBA" id="ARBA00022553"/>
    </source>
</evidence>
<keyword evidence="6" id="KW-0521">NADP</keyword>
<evidence type="ECO:0000256" key="17">
    <source>
        <dbReference type="ARBA" id="ARBA00049108"/>
    </source>
</evidence>
<keyword evidence="5" id="KW-0276">Fatty acid metabolism</keyword>
<evidence type="ECO:0000256" key="12">
    <source>
        <dbReference type="ARBA" id="ARBA00038622"/>
    </source>
</evidence>
<comment type="catalytic activity">
    <reaction evidence="20">
        <text>(2E)-octenoyl-CoA + NADPH + H(+) = octanoyl-CoA + NADP(+)</text>
        <dbReference type="Rhea" id="RHEA:44952"/>
        <dbReference type="ChEBI" id="CHEBI:15378"/>
        <dbReference type="ChEBI" id="CHEBI:57386"/>
        <dbReference type="ChEBI" id="CHEBI:57783"/>
        <dbReference type="ChEBI" id="CHEBI:58349"/>
        <dbReference type="ChEBI" id="CHEBI:62242"/>
    </reaction>
    <physiologicalReaction direction="left-to-right" evidence="20">
        <dbReference type="Rhea" id="RHEA:44953"/>
    </physiologicalReaction>
</comment>
<evidence type="ECO:0000313" key="22">
    <source>
        <dbReference type="Proteomes" id="UP001165121"/>
    </source>
</evidence>
<dbReference type="Proteomes" id="UP001165121">
    <property type="component" value="Unassembled WGS sequence"/>
</dbReference>
<evidence type="ECO:0000256" key="14">
    <source>
        <dbReference type="ARBA" id="ARBA00041063"/>
    </source>
</evidence>
<comment type="caution">
    <text evidence="21">The sequence shown here is derived from an EMBL/GenBank/DDBJ whole genome shotgun (WGS) entry which is preliminary data.</text>
</comment>
<gene>
    <name evidence="21" type="ORF">Pfra01_001062400</name>
</gene>
<keyword evidence="7" id="KW-0560">Oxidoreductase</keyword>
<evidence type="ECO:0000256" key="9">
    <source>
        <dbReference type="ARBA" id="ARBA00023140"/>
    </source>
</evidence>
<dbReference type="GO" id="GO:0005777">
    <property type="term" value="C:peroxisome"/>
    <property type="evidence" value="ECO:0007669"/>
    <property type="project" value="UniProtKB-SubCell"/>
</dbReference>
<evidence type="ECO:0000256" key="11">
    <source>
        <dbReference type="ARBA" id="ARBA00037124"/>
    </source>
</evidence>
<dbReference type="Gene3D" id="3.40.50.720">
    <property type="entry name" value="NAD(P)-binding Rossmann-like Domain"/>
    <property type="match status" value="1"/>
</dbReference>
<evidence type="ECO:0000256" key="6">
    <source>
        <dbReference type="ARBA" id="ARBA00022857"/>
    </source>
</evidence>
<comment type="catalytic activity">
    <reaction evidence="15">
        <text>(2E)-dodecenoyl-CoA + NADPH + H(+) = dodecanoyl-CoA + NADP(+)</text>
        <dbReference type="Rhea" id="RHEA:44964"/>
        <dbReference type="ChEBI" id="CHEBI:15378"/>
        <dbReference type="ChEBI" id="CHEBI:57330"/>
        <dbReference type="ChEBI" id="CHEBI:57375"/>
        <dbReference type="ChEBI" id="CHEBI:57783"/>
        <dbReference type="ChEBI" id="CHEBI:58349"/>
    </reaction>
    <physiologicalReaction direction="left-to-right" evidence="15">
        <dbReference type="Rhea" id="RHEA:44965"/>
    </physiologicalReaction>
</comment>
<name>A0A9W6XFK5_9STRA</name>
<dbReference type="SUPFAM" id="SSF51735">
    <property type="entry name" value="NAD(P)-binding Rossmann-fold domains"/>
    <property type="match status" value="1"/>
</dbReference>
<comment type="pathway">
    <text evidence="2">Lipid metabolism.</text>
</comment>
<dbReference type="GO" id="GO:0019166">
    <property type="term" value="F:trans-2-enoyl-CoA reductase (NADPH) activity"/>
    <property type="evidence" value="ECO:0007669"/>
    <property type="project" value="UniProtKB-EC"/>
</dbReference>
<comment type="subcellular location">
    <subcellularLocation>
        <location evidence="1">Peroxisome</location>
    </subcellularLocation>
</comment>
<reference evidence="21" key="1">
    <citation type="submission" date="2023-04" db="EMBL/GenBank/DDBJ databases">
        <title>Phytophthora fragariaefolia NBRC 109709.</title>
        <authorList>
            <person name="Ichikawa N."/>
            <person name="Sato H."/>
            <person name="Tonouchi N."/>
        </authorList>
    </citation>
    <scope>NUCLEOTIDE SEQUENCE</scope>
    <source>
        <strain evidence="21">NBRC 109709</strain>
    </source>
</reference>
<sequence>MIIVTSTLRNEERLRAAADTIRRQLDAAGRDLRDVIHPIVCDIRKEEQVNNLVDETLAKYKRIDFLVNNGAGYVIAAMLFGSDANQ</sequence>
<evidence type="ECO:0000256" key="7">
    <source>
        <dbReference type="ARBA" id="ARBA00023002"/>
    </source>
</evidence>
<dbReference type="PANTHER" id="PTHR24317:SF7">
    <property type="entry name" value="PEROXISOMAL TRANS-2-ENOYL-COA REDUCTASE"/>
    <property type="match status" value="1"/>
</dbReference>
<dbReference type="AlphaFoldDB" id="A0A9W6XFK5"/>
<dbReference type="PANTHER" id="PTHR24317">
    <property type="entry name" value="PEROXISOMAL TRANS-2-ENOYL-COA REDUCTASE"/>
    <property type="match status" value="1"/>
</dbReference>
<keyword evidence="3" id="KW-0444">Lipid biosynthesis</keyword>
<dbReference type="InterPro" id="IPR002347">
    <property type="entry name" value="SDR_fam"/>
</dbReference>
<evidence type="ECO:0000256" key="1">
    <source>
        <dbReference type="ARBA" id="ARBA00004275"/>
    </source>
</evidence>
<evidence type="ECO:0000256" key="15">
    <source>
        <dbReference type="ARBA" id="ARBA00047570"/>
    </source>
</evidence>
<dbReference type="EC" id="1.3.1.38" evidence="13"/>
<evidence type="ECO:0000256" key="8">
    <source>
        <dbReference type="ARBA" id="ARBA00023098"/>
    </source>
</evidence>
<evidence type="ECO:0000256" key="16">
    <source>
        <dbReference type="ARBA" id="ARBA00048686"/>
    </source>
</evidence>
<evidence type="ECO:0000256" key="13">
    <source>
        <dbReference type="ARBA" id="ARBA00038849"/>
    </source>
</evidence>
<comment type="catalytic activity">
    <reaction evidence="17">
        <text>(2E)-hexenoyl-CoA + NADPH + H(+) = hexanoyl-CoA + NADP(+)</text>
        <dbReference type="Rhea" id="RHEA:44956"/>
        <dbReference type="ChEBI" id="CHEBI:15378"/>
        <dbReference type="ChEBI" id="CHEBI:57783"/>
        <dbReference type="ChEBI" id="CHEBI:58349"/>
        <dbReference type="ChEBI" id="CHEBI:62077"/>
        <dbReference type="ChEBI" id="CHEBI:62620"/>
    </reaction>
    <physiologicalReaction direction="left-to-right" evidence="17">
        <dbReference type="Rhea" id="RHEA:44957"/>
    </physiologicalReaction>
</comment>
<keyword evidence="4" id="KW-0597">Phosphoprotein</keyword>
<dbReference type="OrthoDB" id="1393670at2759"/>
<dbReference type="Pfam" id="PF00106">
    <property type="entry name" value="adh_short"/>
    <property type="match status" value="1"/>
</dbReference>
<keyword evidence="9" id="KW-0576">Peroxisome</keyword>
<comment type="function">
    <text evidence="11">Participates in chain elongation of fatty acids. Catalyzes the reduction of trans-2-enoyl-CoAs of varying chain lengths from 6:1 to 16:1, having maximum activity with 10:1 CoA. Has no 2,4-dienoyl-CoA reductase activity.</text>
</comment>
<evidence type="ECO:0000256" key="3">
    <source>
        <dbReference type="ARBA" id="ARBA00022516"/>
    </source>
</evidence>
<dbReference type="InterPro" id="IPR036291">
    <property type="entry name" value="NAD(P)-bd_dom_sf"/>
</dbReference>
<protein>
    <recommendedName>
        <fullName evidence="14">Peroxisomal trans-2-enoyl-CoA reductase</fullName>
        <ecNumber evidence="13">1.3.1.38</ecNumber>
    </recommendedName>
</protein>
<evidence type="ECO:0000256" key="19">
    <source>
        <dbReference type="ARBA" id="ARBA00049386"/>
    </source>
</evidence>
<dbReference type="GO" id="GO:0006633">
    <property type="term" value="P:fatty acid biosynthetic process"/>
    <property type="evidence" value="ECO:0007669"/>
    <property type="project" value="UniProtKB-KW"/>
</dbReference>
<evidence type="ECO:0000256" key="10">
    <source>
        <dbReference type="ARBA" id="ARBA00023160"/>
    </source>
</evidence>
<dbReference type="InterPro" id="IPR052388">
    <property type="entry name" value="Peroxisomal_t2-enoyl-CoA_red"/>
</dbReference>
<keyword evidence="22" id="KW-1185">Reference proteome</keyword>
<comment type="catalytic activity">
    <reaction evidence="16">
        <text>(2E)-tetradecenoyl-CoA + NADPH + H(+) = tetradecanoyl-CoA + NADP(+)</text>
        <dbReference type="Rhea" id="RHEA:44968"/>
        <dbReference type="ChEBI" id="CHEBI:15378"/>
        <dbReference type="ChEBI" id="CHEBI:57385"/>
        <dbReference type="ChEBI" id="CHEBI:57783"/>
        <dbReference type="ChEBI" id="CHEBI:58349"/>
        <dbReference type="ChEBI" id="CHEBI:61405"/>
    </reaction>
    <physiologicalReaction direction="left-to-right" evidence="16">
        <dbReference type="Rhea" id="RHEA:44969"/>
    </physiologicalReaction>
</comment>
<comment type="subunit">
    <text evidence="12">Interacts with PEX5, probably required to target it into peroxisomes.</text>
</comment>
<proteinExistence type="predicted"/>
<comment type="catalytic activity">
    <reaction evidence="18">
        <text>a (2E)-enoyl-CoA + NADPH + H(+) = a 2,3-saturated acyl-CoA + NADP(+)</text>
        <dbReference type="Rhea" id="RHEA:33763"/>
        <dbReference type="ChEBI" id="CHEBI:15378"/>
        <dbReference type="ChEBI" id="CHEBI:57783"/>
        <dbReference type="ChEBI" id="CHEBI:58349"/>
        <dbReference type="ChEBI" id="CHEBI:58856"/>
        <dbReference type="ChEBI" id="CHEBI:65111"/>
        <dbReference type="EC" id="1.3.1.38"/>
    </reaction>
    <physiologicalReaction direction="left-to-right" evidence="18">
        <dbReference type="Rhea" id="RHEA:33764"/>
    </physiologicalReaction>
</comment>
<accession>A0A9W6XFK5</accession>
<evidence type="ECO:0000313" key="21">
    <source>
        <dbReference type="EMBL" id="GMF37677.1"/>
    </source>
</evidence>
<evidence type="ECO:0000256" key="5">
    <source>
        <dbReference type="ARBA" id="ARBA00022832"/>
    </source>
</evidence>
<evidence type="ECO:0000256" key="18">
    <source>
        <dbReference type="ARBA" id="ARBA00049251"/>
    </source>
</evidence>
<organism evidence="21 22">
    <name type="scientific">Phytophthora fragariaefolia</name>
    <dbReference type="NCBI Taxonomy" id="1490495"/>
    <lineage>
        <taxon>Eukaryota</taxon>
        <taxon>Sar</taxon>
        <taxon>Stramenopiles</taxon>
        <taxon>Oomycota</taxon>
        <taxon>Peronosporomycetes</taxon>
        <taxon>Peronosporales</taxon>
        <taxon>Peronosporaceae</taxon>
        <taxon>Phytophthora</taxon>
    </lineage>
</organism>
<evidence type="ECO:0000256" key="20">
    <source>
        <dbReference type="ARBA" id="ARBA00049559"/>
    </source>
</evidence>
<evidence type="ECO:0000256" key="2">
    <source>
        <dbReference type="ARBA" id="ARBA00005189"/>
    </source>
</evidence>
<keyword evidence="8" id="KW-0443">Lipid metabolism</keyword>
<comment type="catalytic activity">
    <reaction evidence="19">
        <text>(2E)-decenoyl-CoA + NADPH + H(+) = decanoyl-CoA + NADP(+)</text>
        <dbReference type="Rhea" id="RHEA:44960"/>
        <dbReference type="ChEBI" id="CHEBI:15378"/>
        <dbReference type="ChEBI" id="CHEBI:57783"/>
        <dbReference type="ChEBI" id="CHEBI:58349"/>
        <dbReference type="ChEBI" id="CHEBI:61406"/>
        <dbReference type="ChEBI" id="CHEBI:61430"/>
    </reaction>
    <physiologicalReaction direction="left-to-right" evidence="19">
        <dbReference type="Rhea" id="RHEA:44961"/>
    </physiologicalReaction>
</comment>
<keyword evidence="10" id="KW-0275">Fatty acid biosynthesis</keyword>